<evidence type="ECO:0000256" key="1">
    <source>
        <dbReference type="SAM" id="SignalP"/>
    </source>
</evidence>
<name>A0A9K3KLD9_9STRA</name>
<comment type="caution">
    <text evidence="2">The sequence shown here is derived from an EMBL/GenBank/DDBJ whole genome shotgun (WGS) entry which is preliminary data.</text>
</comment>
<dbReference type="Proteomes" id="UP000693970">
    <property type="component" value="Unassembled WGS sequence"/>
</dbReference>
<feature type="chain" id="PRO_5039904052" evidence="1">
    <location>
        <begin position="19"/>
        <end position="255"/>
    </location>
</feature>
<protein>
    <submittedName>
        <fullName evidence="2">Uncharacterized protein</fullName>
    </submittedName>
</protein>
<accession>A0A9K3KLD9</accession>
<organism evidence="2 3">
    <name type="scientific">Nitzschia inconspicua</name>
    <dbReference type="NCBI Taxonomy" id="303405"/>
    <lineage>
        <taxon>Eukaryota</taxon>
        <taxon>Sar</taxon>
        <taxon>Stramenopiles</taxon>
        <taxon>Ochrophyta</taxon>
        <taxon>Bacillariophyta</taxon>
        <taxon>Bacillariophyceae</taxon>
        <taxon>Bacillariophycidae</taxon>
        <taxon>Bacillariales</taxon>
        <taxon>Bacillariaceae</taxon>
        <taxon>Nitzschia</taxon>
    </lineage>
</organism>
<dbReference type="OrthoDB" id="193290at2759"/>
<reference evidence="2" key="1">
    <citation type="journal article" date="2021" name="Sci. Rep.">
        <title>Diploid genomic architecture of Nitzschia inconspicua, an elite biomass production diatom.</title>
        <authorList>
            <person name="Oliver A."/>
            <person name="Podell S."/>
            <person name="Pinowska A."/>
            <person name="Traller J.C."/>
            <person name="Smith S.R."/>
            <person name="McClure R."/>
            <person name="Beliaev A."/>
            <person name="Bohutskyi P."/>
            <person name="Hill E.A."/>
            <person name="Rabines A."/>
            <person name="Zheng H."/>
            <person name="Allen L.Z."/>
            <person name="Kuo A."/>
            <person name="Grigoriev I.V."/>
            <person name="Allen A.E."/>
            <person name="Hazlebeck D."/>
            <person name="Allen E.E."/>
        </authorList>
    </citation>
    <scope>NUCLEOTIDE SEQUENCE</scope>
    <source>
        <strain evidence="2">Hildebrandi</strain>
    </source>
</reference>
<gene>
    <name evidence="2" type="ORF">IV203_033334</name>
</gene>
<evidence type="ECO:0000313" key="2">
    <source>
        <dbReference type="EMBL" id="KAG7345803.1"/>
    </source>
</evidence>
<reference evidence="2" key="2">
    <citation type="submission" date="2021-04" db="EMBL/GenBank/DDBJ databases">
        <authorList>
            <person name="Podell S."/>
        </authorList>
    </citation>
    <scope>NUCLEOTIDE SEQUENCE</scope>
    <source>
        <strain evidence="2">Hildebrandi</strain>
    </source>
</reference>
<feature type="signal peptide" evidence="1">
    <location>
        <begin position="1"/>
        <end position="18"/>
    </location>
</feature>
<dbReference type="EMBL" id="JAGRRH010000022">
    <property type="protein sequence ID" value="KAG7345803.1"/>
    <property type="molecule type" value="Genomic_DNA"/>
</dbReference>
<sequence length="255" mass="29462">MLKLVITVFLWSLQLAIAYHHQIHGNAAARRRLSGTREEWIQNSLQYYRTITRGADKVLDDNPLYLQNAMESYFARQKIKEGKAHHAETIYRRLLQEMTLEKSHHHHHHSPADEENECCLSSIAVPTLLLGLLLQREGRTEDARTVFESFVYLLNRRRRSSSKRRKLTKTDGHDCFSCCCCARVFQAFALFEMKQGNPQRAVKLIQQAIRMDRTLRPVLRWKLFQDAMTSSFEKKKTSSSSGGAAGKIIPSIVNF</sequence>
<keyword evidence="3" id="KW-1185">Reference proteome</keyword>
<proteinExistence type="predicted"/>
<dbReference type="AlphaFoldDB" id="A0A9K3KLD9"/>
<keyword evidence="1" id="KW-0732">Signal</keyword>
<evidence type="ECO:0000313" key="3">
    <source>
        <dbReference type="Proteomes" id="UP000693970"/>
    </source>
</evidence>